<feature type="region of interest" description="Disordered" evidence="5">
    <location>
        <begin position="85"/>
        <end position="123"/>
    </location>
</feature>
<keyword evidence="3" id="KW-0221">Differentiation</keyword>
<feature type="transmembrane region" description="Helical" evidence="6">
    <location>
        <begin position="12"/>
        <end position="31"/>
    </location>
</feature>
<dbReference type="OrthoDB" id="753861at2759"/>
<dbReference type="GO" id="GO:0030154">
    <property type="term" value="P:cell differentiation"/>
    <property type="evidence" value="ECO:0007669"/>
    <property type="project" value="UniProtKB-KW"/>
</dbReference>
<keyword evidence="8" id="KW-1185">Reference proteome</keyword>
<dbReference type="PANTHER" id="PTHR34359:SF28">
    <property type="entry name" value="CLAVATA3_ESR (CLE)-RELATED PROTEIN 12"/>
    <property type="match status" value="1"/>
</dbReference>
<dbReference type="AlphaFoldDB" id="R0GED3"/>
<dbReference type="PANTHER" id="PTHR34359">
    <property type="entry name" value="CLAVATA3/ESR (CLE)-RELATED PROTEIN 10"/>
    <property type="match status" value="1"/>
</dbReference>
<sequence length="123" mass="14604">MLKLPSLSSMALKFSQILFVVLWLSLFFLLLHHLYSLNSRRLYLNASTEEPSSMSKQQHQRSHTIRLVVSRKALSQRYDFTPFINRRHDHHHRSEEQYDGDEIDPRYGVEKRRVPSGPNPLHH</sequence>
<dbReference type="STRING" id="81985.R0GED3"/>
<organism evidence="7 8">
    <name type="scientific">Capsella rubella</name>
    <dbReference type="NCBI Taxonomy" id="81985"/>
    <lineage>
        <taxon>Eukaryota</taxon>
        <taxon>Viridiplantae</taxon>
        <taxon>Streptophyta</taxon>
        <taxon>Embryophyta</taxon>
        <taxon>Tracheophyta</taxon>
        <taxon>Spermatophyta</taxon>
        <taxon>Magnoliopsida</taxon>
        <taxon>eudicotyledons</taxon>
        <taxon>Gunneridae</taxon>
        <taxon>Pentapetalae</taxon>
        <taxon>rosids</taxon>
        <taxon>malvids</taxon>
        <taxon>Brassicales</taxon>
        <taxon>Brassicaceae</taxon>
        <taxon>Camelineae</taxon>
        <taxon>Capsella</taxon>
    </lineage>
</organism>
<evidence type="ECO:0000256" key="6">
    <source>
        <dbReference type="SAM" id="Phobius"/>
    </source>
</evidence>
<evidence type="ECO:0000256" key="4">
    <source>
        <dbReference type="ARBA" id="ARBA00023278"/>
    </source>
</evidence>
<dbReference type="InterPro" id="IPR039618">
    <property type="entry name" value="CLE9-13"/>
</dbReference>
<evidence type="ECO:0000256" key="2">
    <source>
        <dbReference type="ARBA" id="ARBA00022473"/>
    </source>
</evidence>
<proteinExistence type="inferred from homology"/>
<keyword evidence="6" id="KW-0472">Membrane</keyword>
<dbReference type="KEGG" id="crb:17895966"/>
<evidence type="ECO:0000256" key="5">
    <source>
        <dbReference type="SAM" id="MobiDB-lite"/>
    </source>
</evidence>
<dbReference type="eggNOG" id="ENOG502S8TY">
    <property type="taxonomic scope" value="Eukaryota"/>
</dbReference>
<dbReference type="EMBL" id="KB870806">
    <property type="protein sequence ID" value="EOA34162.1"/>
    <property type="molecule type" value="Genomic_DNA"/>
</dbReference>
<gene>
    <name evidence="7" type="ORF">CARUB_v10021664mg</name>
</gene>
<accession>R0GED3</accession>
<keyword evidence="2" id="KW-0217">Developmental protein</keyword>
<name>R0GED3_9BRAS</name>
<evidence type="ECO:0000256" key="3">
    <source>
        <dbReference type="ARBA" id="ARBA00022782"/>
    </source>
</evidence>
<keyword evidence="6" id="KW-0812">Transmembrane</keyword>
<feature type="compositionally biased region" description="Basic and acidic residues" evidence="5">
    <location>
        <begin position="103"/>
        <end position="113"/>
    </location>
</feature>
<evidence type="ECO:0000256" key="1">
    <source>
        <dbReference type="ARBA" id="ARBA00005416"/>
    </source>
</evidence>
<keyword evidence="6" id="KW-1133">Transmembrane helix</keyword>
<keyword evidence="4" id="KW-0379">Hydroxylation</keyword>
<evidence type="ECO:0000313" key="7">
    <source>
        <dbReference type="EMBL" id="EOA34162.1"/>
    </source>
</evidence>
<protein>
    <submittedName>
        <fullName evidence="7">Uncharacterized protein</fullName>
    </submittedName>
</protein>
<evidence type="ECO:0000313" key="8">
    <source>
        <dbReference type="Proteomes" id="UP000029121"/>
    </source>
</evidence>
<reference evidence="8" key="1">
    <citation type="journal article" date="2013" name="Nat. Genet.">
        <title>The Capsella rubella genome and the genomic consequences of rapid mating system evolution.</title>
        <authorList>
            <person name="Slotte T."/>
            <person name="Hazzouri K.M."/>
            <person name="Agren J.A."/>
            <person name="Koenig D."/>
            <person name="Maumus F."/>
            <person name="Guo Y.L."/>
            <person name="Steige K."/>
            <person name="Platts A.E."/>
            <person name="Escobar J.S."/>
            <person name="Newman L.K."/>
            <person name="Wang W."/>
            <person name="Mandakova T."/>
            <person name="Vello E."/>
            <person name="Smith L.M."/>
            <person name="Henz S.R."/>
            <person name="Steffen J."/>
            <person name="Takuno S."/>
            <person name="Brandvain Y."/>
            <person name="Coop G."/>
            <person name="Andolfatto P."/>
            <person name="Hu T.T."/>
            <person name="Blanchette M."/>
            <person name="Clark R.M."/>
            <person name="Quesneville H."/>
            <person name="Nordborg M."/>
            <person name="Gaut B.S."/>
            <person name="Lysak M.A."/>
            <person name="Jenkins J."/>
            <person name="Grimwood J."/>
            <person name="Chapman J."/>
            <person name="Prochnik S."/>
            <person name="Shu S."/>
            <person name="Rokhsar D."/>
            <person name="Schmutz J."/>
            <person name="Weigel D."/>
            <person name="Wright S.I."/>
        </authorList>
    </citation>
    <scope>NUCLEOTIDE SEQUENCE [LARGE SCALE GENOMIC DNA]</scope>
    <source>
        <strain evidence="8">cv. Monte Gargano</strain>
    </source>
</reference>
<dbReference type="Proteomes" id="UP000029121">
    <property type="component" value="Unassembled WGS sequence"/>
</dbReference>
<comment type="similarity">
    <text evidence="1">Belongs to the CLV3/ESR signal peptide family.</text>
</comment>